<dbReference type="SUPFAM" id="SSF53383">
    <property type="entry name" value="PLP-dependent transferases"/>
    <property type="match status" value="1"/>
</dbReference>
<protein>
    <submittedName>
        <fullName evidence="9">Cysteine desulfurase</fullName>
    </submittedName>
</protein>
<evidence type="ECO:0000256" key="2">
    <source>
        <dbReference type="ARBA" id="ARBA00006490"/>
    </source>
</evidence>
<evidence type="ECO:0000256" key="7">
    <source>
        <dbReference type="RuleBase" id="RU004504"/>
    </source>
</evidence>
<dbReference type="PIRSF" id="PIRSF005572">
    <property type="entry name" value="NifS"/>
    <property type="match status" value="1"/>
</dbReference>
<comment type="caution">
    <text evidence="9">The sequence shown here is derived from an EMBL/GenBank/DDBJ whole genome shotgun (WGS) entry which is preliminary data.</text>
</comment>
<dbReference type="PANTHER" id="PTHR11601:SF50">
    <property type="entry name" value="CYSTEINE DESULFURASE ISCS 2-RELATED"/>
    <property type="match status" value="1"/>
</dbReference>
<proteinExistence type="inferred from homology"/>
<dbReference type="EMBL" id="DWYS01000053">
    <property type="protein sequence ID" value="HJB07073.1"/>
    <property type="molecule type" value="Genomic_DNA"/>
</dbReference>
<evidence type="ECO:0000259" key="8">
    <source>
        <dbReference type="Pfam" id="PF00266"/>
    </source>
</evidence>
<sequence length="384" mass="42475">MEVYFDNSATTKVFDCVRDIVVKTMTEDYANPSAKHKKGMEAEQYIRRAAAQIAKTLKVQEKEILFTSGGTESNNMALIGTAMANQRAGKHLITTRIEHASVYNPMAWLEQQGFEVTYLGVDEKGHISLEELREAVRPDTILVSVMHVNNEIGAIEPVEEIGAMLHAMNPSILFHVDAIQSYGKLQIRPKKAHIDLLSASGHKIHGPKGVGFLYIDQRVKIHPLIYGGGQQRDLRSGTENVPGIAGMGAAAEEIYRDHEEKMERLTGLKDYFISRMGEIPEAVVNSLPGKEGAPQIVSVSFSGVRSEVLLHALEDRGIYVSSGSACSSNHPAISGTLKAVGVKRELLDSTLRFSFGMFNTREEADYTIEVLKELLPVLTKYRRH</sequence>
<keyword evidence="3" id="KW-0479">Metal-binding</keyword>
<reference evidence="9" key="2">
    <citation type="submission" date="2021-04" db="EMBL/GenBank/DDBJ databases">
        <authorList>
            <person name="Gilroy R."/>
        </authorList>
    </citation>
    <scope>NUCLEOTIDE SEQUENCE</scope>
    <source>
        <strain evidence="9">CHK188-4685</strain>
    </source>
</reference>
<dbReference type="InterPro" id="IPR015421">
    <property type="entry name" value="PyrdxlP-dep_Trfase_major"/>
</dbReference>
<dbReference type="PROSITE" id="PS00595">
    <property type="entry name" value="AA_TRANSFER_CLASS_5"/>
    <property type="match status" value="1"/>
</dbReference>
<evidence type="ECO:0000313" key="10">
    <source>
        <dbReference type="Proteomes" id="UP000886804"/>
    </source>
</evidence>
<evidence type="ECO:0000256" key="1">
    <source>
        <dbReference type="ARBA" id="ARBA00001933"/>
    </source>
</evidence>
<dbReference type="Gene3D" id="3.40.640.10">
    <property type="entry name" value="Type I PLP-dependent aspartate aminotransferase-like (Major domain)"/>
    <property type="match status" value="1"/>
</dbReference>
<evidence type="ECO:0000313" key="9">
    <source>
        <dbReference type="EMBL" id="HJB07073.1"/>
    </source>
</evidence>
<dbReference type="Gene3D" id="1.10.260.50">
    <property type="match status" value="1"/>
</dbReference>
<dbReference type="PANTHER" id="PTHR11601">
    <property type="entry name" value="CYSTEINE DESULFURYLASE FAMILY MEMBER"/>
    <property type="match status" value="1"/>
</dbReference>
<dbReference type="InterPro" id="IPR015424">
    <property type="entry name" value="PyrdxlP-dep_Trfase"/>
</dbReference>
<dbReference type="Proteomes" id="UP000886804">
    <property type="component" value="Unassembled WGS sequence"/>
</dbReference>
<dbReference type="InterPro" id="IPR000192">
    <property type="entry name" value="Aminotrans_V_dom"/>
</dbReference>
<dbReference type="Pfam" id="PF00266">
    <property type="entry name" value="Aminotran_5"/>
    <property type="match status" value="1"/>
</dbReference>
<dbReference type="InterPro" id="IPR020578">
    <property type="entry name" value="Aminotrans_V_PyrdxlP_BS"/>
</dbReference>
<evidence type="ECO:0000256" key="4">
    <source>
        <dbReference type="ARBA" id="ARBA00022898"/>
    </source>
</evidence>
<evidence type="ECO:0000256" key="6">
    <source>
        <dbReference type="ARBA" id="ARBA00023014"/>
    </source>
</evidence>
<evidence type="ECO:0000256" key="5">
    <source>
        <dbReference type="ARBA" id="ARBA00023004"/>
    </source>
</evidence>
<gene>
    <name evidence="9" type="ORF">H9716_04335</name>
</gene>
<dbReference type="FunFam" id="3.40.640.10:FF:000084">
    <property type="entry name" value="IscS-like cysteine desulfurase"/>
    <property type="match status" value="1"/>
</dbReference>
<dbReference type="Gene3D" id="3.90.1150.10">
    <property type="entry name" value="Aspartate Aminotransferase, domain 1"/>
    <property type="match status" value="1"/>
</dbReference>
<dbReference type="NCBIfam" id="NF002806">
    <property type="entry name" value="PRK02948.1"/>
    <property type="match status" value="1"/>
</dbReference>
<dbReference type="InterPro" id="IPR016454">
    <property type="entry name" value="Cysteine_dSase"/>
</dbReference>
<name>A0A9D2RKM3_9FIRM</name>
<dbReference type="GO" id="GO:0051536">
    <property type="term" value="F:iron-sulfur cluster binding"/>
    <property type="evidence" value="ECO:0007669"/>
    <property type="project" value="UniProtKB-KW"/>
</dbReference>
<dbReference type="InterPro" id="IPR015422">
    <property type="entry name" value="PyrdxlP-dep_Trfase_small"/>
</dbReference>
<dbReference type="GO" id="GO:0046872">
    <property type="term" value="F:metal ion binding"/>
    <property type="evidence" value="ECO:0007669"/>
    <property type="project" value="UniProtKB-KW"/>
</dbReference>
<evidence type="ECO:0000256" key="3">
    <source>
        <dbReference type="ARBA" id="ARBA00022723"/>
    </source>
</evidence>
<reference evidence="9" key="1">
    <citation type="journal article" date="2021" name="PeerJ">
        <title>Extensive microbial diversity within the chicken gut microbiome revealed by metagenomics and culture.</title>
        <authorList>
            <person name="Gilroy R."/>
            <person name="Ravi A."/>
            <person name="Getino M."/>
            <person name="Pursley I."/>
            <person name="Horton D.L."/>
            <person name="Alikhan N.F."/>
            <person name="Baker D."/>
            <person name="Gharbi K."/>
            <person name="Hall N."/>
            <person name="Watson M."/>
            <person name="Adriaenssens E.M."/>
            <person name="Foster-Nyarko E."/>
            <person name="Jarju S."/>
            <person name="Secka A."/>
            <person name="Antonio M."/>
            <person name="Oren A."/>
            <person name="Chaudhuri R.R."/>
            <person name="La Ragione R."/>
            <person name="Hildebrand F."/>
            <person name="Pallen M.J."/>
        </authorList>
    </citation>
    <scope>NUCLEOTIDE SEQUENCE</scope>
    <source>
        <strain evidence="9">CHK188-4685</strain>
    </source>
</reference>
<organism evidence="9 10">
    <name type="scientific">Candidatus Enterocloster faecavium</name>
    <dbReference type="NCBI Taxonomy" id="2838560"/>
    <lineage>
        <taxon>Bacteria</taxon>
        <taxon>Bacillati</taxon>
        <taxon>Bacillota</taxon>
        <taxon>Clostridia</taxon>
        <taxon>Lachnospirales</taxon>
        <taxon>Lachnospiraceae</taxon>
        <taxon>Enterocloster</taxon>
    </lineage>
</organism>
<dbReference type="GO" id="GO:0031071">
    <property type="term" value="F:cysteine desulfurase activity"/>
    <property type="evidence" value="ECO:0007669"/>
    <property type="project" value="UniProtKB-ARBA"/>
</dbReference>
<keyword evidence="4" id="KW-0663">Pyridoxal phosphate</keyword>
<feature type="domain" description="Aminotransferase class V" evidence="8">
    <location>
        <begin position="3"/>
        <end position="365"/>
    </location>
</feature>
<comment type="cofactor">
    <cofactor evidence="1 7">
        <name>pyridoxal 5'-phosphate</name>
        <dbReference type="ChEBI" id="CHEBI:597326"/>
    </cofactor>
</comment>
<dbReference type="AlphaFoldDB" id="A0A9D2RKM3"/>
<comment type="similarity">
    <text evidence="2">Belongs to the class-V pyridoxal-phosphate-dependent aminotransferase family. NifS/IscS subfamily.</text>
</comment>
<keyword evidence="5" id="KW-0408">Iron</keyword>
<keyword evidence="6" id="KW-0411">Iron-sulfur</keyword>
<accession>A0A9D2RKM3</accession>